<accession>A0A382RI33</accession>
<dbReference type="Gene3D" id="3.30.200.20">
    <property type="entry name" value="Phosphorylase Kinase, domain 1"/>
    <property type="match status" value="1"/>
</dbReference>
<dbReference type="InterPro" id="IPR011009">
    <property type="entry name" value="Kinase-like_dom_sf"/>
</dbReference>
<sequence length="228" mass="25629">MKDARANGLAVWAKFVDPQIPQSAELESVSDDASFRRYFRFSAVADKRVFVDAPPEHEDNESFLKISGALVAAGVNAPEVFSADLGQGYMMIADLGDELYLERITRQPESTAGLYAEAVQALIRMQKIQCDLPVYDQVRLQSEMNLFHEWFLARQLKLELTGDVASLLQDVYRLLVDSALQQPSCFVHRDYHCRNLMVVTDNPPGIIDFQDAVTGPITYDLASLYKDC</sequence>
<dbReference type="Pfam" id="PF01636">
    <property type="entry name" value="APH"/>
    <property type="match status" value="1"/>
</dbReference>
<feature type="domain" description="Aminoglycoside phosphotransferase" evidence="1">
    <location>
        <begin position="26"/>
        <end position="226"/>
    </location>
</feature>
<proteinExistence type="predicted"/>
<dbReference type="Gene3D" id="3.90.1200.10">
    <property type="match status" value="1"/>
</dbReference>
<protein>
    <recommendedName>
        <fullName evidence="1">Aminoglycoside phosphotransferase domain-containing protein</fullName>
    </recommendedName>
</protein>
<feature type="non-terminal residue" evidence="2">
    <location>
        <position position="228"/>
    </location>
</feature>
<dbReference type="EMBL" id="UINC01121463">
    <property type="protein sequence ID" value="SVC96638.1"/>
    <property type="molecule type" value="Genomic_DNA"/>
</dbReference>
<organism evidence="2">
    <name type="scientific">marine metagenome</name>
    <dbReference type="NCBI Taxonomy" id="408172"/>
    <lineage>
        <taxon>unclassified sequences</taxon>
        <taxon>metagenomes</taxon>
        <taxon>ecological metagenomes</taxon>
    </lineage>
</organism>
<reference evidence="2" key="1">
    <citation type="submission" date="2018-05" db="EMBL/GenBank/DDBJ databases">
        <authorList>
            <person name="Lanie J.A."/>
            <person name="Ng W.-L."/>
            <person name="Kazmierczak K.M."/>
            <person name="Andrzejewski T.M."/>
            <person name="Davidsen T.M."/>
            <person name="Wayne K.J."/>
            <person name="Tettelin H."/>
            <person name="Glass J.I."/>
            <person name="Rusch D."/>
            <person name="Podicherti R."/>
            <person name="Tsui H.-C.T."/>
            <person name="Winkler M.E."/>
        </authorList>
    </citation>
    <scope>NUCLEOTIDE SEQUENCE</scope>
</reference>
<dbReference type="InterPro" id="IPR002575">
    <property type="entry name" value="Aminoglycoside_PTrfase"/>
</dbReference>
<dbReference type="SUPFAM" id="SSF56112">
    <property type="entry name" value="Protein kinase-like (PK-like)"/>
    <property type="match status" value="1"/>
</dbReference>
<name>A0A382RI33_9ZZZZ</name>
<gene>
    <name evidence="2" type="ORF">METZ01_LOCUS349492</name>
</gene>
<evidence type="ECO:0000259" key="1">
    <source>
        <dbReference type="Pfam" id="PF01636"/>
    </source>
</evidence>
<dbReference type="AlphaFoldDB" id="A0A382RI33"/>
<evidence type="ECO:0000313" key="2">
    <source>
        <dbReference type="EMBL" id="SVC96638.1"/>
    </source>
</evidence>